<dbReference type="Gene3D" id="1.20.5.340">
    <property type="match status" value="1"/>
</dbReference>
<proteinExistence type="predicted"/>
<feature type="region of interest" description="Disordered" evidence="2">
    <location>
        <begin position="1"/>
        <end position="39"/>
    </location>
</feature>
<dbReference type="InterPro" id="IPR004244">
    <property type="entry name" value="Transposase_22"/>
</dbReference>
<evidence type="ECO:0000313" key="4">
    <source>
        <dbReference type="Proteomes" id="UP001159427"/>
    </source>
</evidence>
<evidence type="ECO:0000256" key="2">
    <source>
        <dbReference type="SAM" id="MobiDB-lite"/>
    </source>
</evidence>
<evidence type="ECO:0000313" key="3">
    <source>
        <dbReference type="EMBL" id="CAH3194226.1"/>
    </source>
</evidence>
<evidence type="ECO:0000256" key="1">
    <source>
        <dbReference type="SAM" id="Coils"/>
    </source>
</evidence>
<dbReference type="Proteomes" id="UP001159427">
    <property type="component" value="Unassembled WGS sequence"/>
</dbReference>
<dbReference type="PANTHER" id="PTHR11505">
    <property type="entry name" value="L1 TRANSPOSABLE ELEMENT-RELATED"/>
    <property type="match status" value="1"/>
</dbReference>
<dbReference type="EMBL" id="CALNXI010003758">
    <property type="protein sequence ID" value="CAH3194226.1"/>
    <property type="molecule type" value="Genomic_DNA"/>
</dbReference>
<feature type="coiled-coil region" evidence="1">
    <location>
        <begin position="57"/>
        <end position="140"/>
    </location>
</feature>
<gene>
    <name evidence="3" type="ORF">PEVE_00027378</name>
</gene>
<sequence length="297" mass="34615">MPPKRKDRPKSSSSDAFSPEEKKSKEANRSTSTSEGEDEVLTALSMADDLGKKVDMILNKLQKLDNIEARLDNLHKSIASLEESFAFLKKDVQNLKDKTEKTRTKVDDLEKSVEFREVDISDMQKALKKVQHEAEELKMQPLYQEHYSRRENLMFLGIQENDAPIDAESETENNNVENTKEVIYNFLQKELSLENAVSRFEFQRIHRVGKRAGKKPRPIIARFLRYSDREEVLLRAKTQRLKGKDYGVFEDMPKELYQLRKAQMKKLQNAKQNGSTAYFSRKYPDKLFIDGNYVPRN</sequence>
<accession>A0ABN8SSG8</accession>
<keyword evidence="1" id="KW-0175">Coiled coil</keyword>
<reference evidence="3 4" key="1">
    <citation type="submission" date="2022-05" db="EMBL/GenBank/DDBJ databases">
        <authorList>
            <consortium name="Genoscope - CEA"/>
            <person name="William W."/>
        </authorList>
    </citation>
    <scope>NUCLEOTIDE SEQUENCE [LARGE SCALE GENOMIC DNA]</scope>
</reference>
<protein>
    <submittedName>
        <fullName evidence="3">Uncharacterized protein</fullName>
    </submittedName>
</protein>
<comment type="caution">
    <text evidence="3">The sequence shown here is derived from an EMBL/GenBank/DDBJ whole genome shotgun (WGS) entry which is preliminary data.</text>
</comment>
<dbReference type="Gene3D" id="3.30.70.1820">
    <property type="entry name" value="L1 transposable element, RRM domain"/>
    <property type="match status" value="1"/>
</dbReference>
<organism evidence="3 4">
    <name type="scientific">Porites evermanni</name>
    <dbReference type="NCBI Taxonomy" id="104178"/>
    <lineage>
        <taxon>Eukaryota</taxon>
        <taxon>Metazoa</taxon>
        <taxon>Cnidaria</taxon>
        <taxon>Anthozoa</taxon>
        <taxon>Hexacorallia</taxon>
        <taxon>Scleractinia</taxon>
        <taxon>Fungiina</taxon>
        <taxon>Poritidae</taxon>
        <taxon>Porites</taxon>
    </lineage>
</organism>
<name>A0ABN8SSG8_9CNID</name>
<feature type="compositionally biased region" description="Basic and acidic residues" evidence="2">
    <location>
        <begin position="19"/>
        <end position="28"/>
    </location>
</feature>
<keyword evidence="4" id="KW-1185">Reference proteome</keyword>